<gene>
    <name evidence="1" type="ORF">AVEN_114131_1</name>
</gene>
<comment type="caution">
    <text evidence="1">The sequence shown here is derived from an EMBL/GenBank/DDBJ whole genome shotgun (WGS) entry which is preliminary data.</text>
</comment>
<dbReference type="AlphaFoldDB" id="A0A4Y2LNY0"/>
<accession>A0A4Y2LNY0</accession>
<keyword evidence="2" id="KW-1185">Reference proteome</keyword>
<proteinExistence type="predicted"/>
<reference evidence="1 2" key="1">
    <citation type="journal article" date="2019" name="Sci. Rep.">
        <title>Orb-weaving spider Araneus ventricosus genome elucidates the spidroin gene catalogue.</title>
        <authorList>
            <person name="Kono N."/>
            <person name="Nakamura H."/>
            <person name="Ohtoshi R."/>
            <person name="Moran D.A.P."/>
            <person name="Shinohara A."/>
            <person name="Yoshida Y."/>
            <person name="Fujiwara M."/>
            <person name="Mori M."/>
            <person name="Tomita M."/>
            <person name="Arakawa K."/>
        </authorList>
    </citation>
    <scope>NUCLEOTIDE SEQUENCE [LARGE SCALE GENOMIC DNA]</scope>
</reference>
<protein>
    <submittedName>
        <fullName evidence="1">Uncharacterized protein</fullName>
    </submittedName>
</protein>
<organism evidence="1 2">
    <name type="scientific">Araneus ventricosus</name>
    <name type="common">Orbweaver spider</name>
    <name type="synonym">Epeira ventricosa</name>
    <dbReference type="NCBI Taxonomy" id="182803"/>
    <lineage>
        <taxon>Eukaryota</taxon>
        <taxon>Metazoa</taxon>
        <taxon>Ecdysozoa</taxon>
        <taxon>Arthropoda</taxon>
        <taxon>Chelicerata</taxon>
        <taxon>Arachnida</taxon>
        <taxon>Araneae</taxon>
        <taxon>Araneomorphae</taxon>
        <taxon>Entelegynae</taxon>
        <taxon>Araneoidea</taxon>
        <taxon>Araneidae</taxon>
        <taxon>Araneus</taxon>
    </lineage>
</organism>
<name>A0A4Y2LNY0_ARAVE</name>
<evidence type="ECO:0000313" key="1">
    <source>
        <dbReference type="EMBL" id="GBN15276.1"/>
    </source>
</evidence>
<dbReference type="Proteomes" id="UP000499080">
    <property type="component" value="Unassembled WGS sequence"/>
</dbReference>
<dbReference type="EMBL" id="BGPR01006003">
    <property type="protein sequence ID" value="GBN15276.1"/>
    <property type="molecule type" value="Genomic_DNA"/>
</dbReference>
<sequence length="102" mass="12106">MDAEQLKALIDAMNKNQQLHIQRLLSEDKPELTVSKETPVKTISHIPPFESYEPKKEKFKYYMKRFENYLMMKDVFQDKDITQFYRPIELQRLGGCNCAKSS</sequence>
<evidence type="ECO:0000313" key="2">
    <source>
        <dbReference type="Proteomes" id="UP000499080"/>
    </source>
</evidence>
<dbReference type="OrthoDB" id="8046667at2759"/>